<evidence type="ECO:0000256" key="4">
    <source>
        <dbReference type="ARBA" id="ARBA00022723"/>
    </source>
</evidence>
<evidence type="ECO:0000256" key="6">
    <source>
        <dbReference type="ARBA" id="ARBA00022833"/>
    </source>
</evidence>
<dbReference type="GO" id="GO:0004222">
    <property type="term" value="F:metalloendopeptidase activity"/>
    <property type="evidence" value="ECO:0007669"/>
    <property type="project" value="InterPro"/>
</dbReference>
<feature type="domain" description="Peptidase M16 C-terminal" evidence="11">
    <location>
        <begin position="695"/>
        <end position="857"/>
    </location>
</feature>
<evidence type="ECO:0000256" key="7">
    <source>
        <dbReference type="ARBA" id="ARBA00023049"/>
    </source>
</evidence>
<feature type="domain" description="Peptidase M16 N-terminal" evidence="10">
    <location>
        <begin position="44"/>
        <end position="169"/>
    </location>
</feature>
<dbReference type="PANTHER" id="PTHR43690">
    <property type="entry name" value="NARDILYSIN"/>
    <property type="match status" value="1"/>
</dbReference>
<feature type="domain" description="Peptidase M16 C-terminal" evidence="11">
    <location>
        <begin position="203"/>
        <end position="382"/>
    </location>
</feature>
<dbReference type="Pfam" id="PF00675">
    <property type="entry name" value="Peptidase_M16"/>
    <property type="match status" value="1"/>
</dbReference>
<dbReference type="PANTHER" id="PTHR43690:SF34">
    <property type="entry name" value="ZINC PROTEASE PQQL-LIKE"/>
    <property type="match status" value="1"/>
</dbReference>
<evidence type="ECO:0000313" key="12">
    <source>
        <dbReference type="EMBL" id="RXF68329.1"/>
    </source>
</evidence>
<evidence type="ECO:0000256" key="9">
    <source>
        <dbReference type="SAM" id="SignalP"/>
    </source>
</evidence>
<dbReference type="InterPro" id="IPR011765">
    <property type="entry name" value="Pept_M16_N"/>
</dbReference>
<comment type="caution">
    <text evidence="12">The sequence shown here is derived from an EMBL/GenBank/DDBJ whole genome shotgun (WGS) entry which is preliminary data.</text>
</comment>
<accession>A0A4Q0M6D9</accession>
<dbReference type="InterPro" id="IPR001431">
    <property type="entry name" value="Pept_M16_Zn_BS"/>
</dbReference>
<dbReference type="RefSeq" id="WP_128770411.1">
    <property type="nucleotide sequence ID" value="NZ_RXOC01000011.1"/>
</dbReference>
<evidence type="ECO:0000256" key="1">
    <source>
        <dbReference type="ARBA" id="ARBA00001947"/>
    </source>
</evidence>
<protein>
    <submittedName>
        <fullName evidence="12">Insulinase family protein</fullName>
    </submittedName>
</protein>
<dbReference type="Proteomes" id="UP000290848">
    <property type="component" value="Unassembled WGS sequence"/>
</dbReference>
<dbReference type="InterPro" id="IPR050626">
    <property type="entry name" value="Peptidase_M16"/>
</dbReference>
<dbReference type="SUPFAM" id="SSF63411">
    <property type="entry name" value="LuxS/MPP-like metallohydrolase"/>
    <property type="match status" value="4"/>
</dbReference>
<evidence type="ECO:0000259" key="10">
    <source>
        <dbReference type="Pfam" id="PF00675"/>
    </source>
</evidence>
<dbReference type="Gene3D" id="3.30.830.10">
    <property type="entry name" value="Metalloenzyme, LuxS/M16 peptidase-like"/>
    <property type="match status" value="4"/>
</dbReference>
<gene>
    <name evidence="12" type="ORF">EKH83_15730</name>
</gene>
<dbReference type="EMBL" id="RXOC01000011">
    <property type="protein sequence ID" value="RXF68329.1"/>
    <property type="molecule type" value="Genomic_DNA"/>
</dbReference>
<feature type="signal peptide" evidence="9">
    <location>
        <begin position="1"/>
        <end position="22"/>
    </location>
</feature>
<comment type="cofactor">
    <cofactor evidence="1">
        <name>Zn(2+)</name>
        <dbReference type="ChEBI" id="CHEBI:29105"/>
    </cofactor>
</comment>
<dbReference type="GO" id="GO:0006508">
    <property type="term" value="P:proteolysis"/>
    <property type="evidence" value="ECO:0007669"/>
    <property type="project" value="UniProtKB-KW"/>
</dbReference>
<dbReference type="GO" id="GO:0046872">
    <property type="term" value="F:metal ion binding"/>
    <property type="evidence" value="ECO:0007669"/>
    <property type="project" value="UniProtKB-KW"/>
</dbReference>
<evidence type="ECO:0000256" key="2">
    <source>
        <dbReference type="ARBA" id="ARBA00007261"/>
    </source>
</evidence>
<dbReference type="InterPro" id="IPR011249">
    <property type="entry name" value="Metalloenz_LuxS/M16"/>
</dbReference>
<keyword evidence="4" id="KW-0479">Metal-binding</keyword>
<dbReference type="InterPro" id="IPR007863">
    <property type="entry name" value="Peptidase_M16_C"/>
</dbReference>
<keyword evidence="3" id="KW-0645">Protease</keyword>
<dbReference type="AlphaFoldDB" id="A0A4Q0M6D9"/>
<evidence type="ECO:0000256" key="5">
    <source>
        <dbReference type="ARBA" id="ARBA00022801"/>
    </source>
</evidence>
<evidence type="ECO:0000256" key="8">
    <source>
        <dbReference type="RuleBase" id="RU004447"/>
    </source>
</evidence>
<evidence type="ECO:0000259" key="11">
    <source>
        <dbReference type="Pfam" id="PF05193"/>
    </source>
</evidence>
<keyword evidence="5" id="KW-0378">Hydrolase</keyword>
<keyword evidence="9" id="KW-0732">Signal</keyword>
<name>A0A4Q0M6D9_9SPHI</name>
<keyword evidence="7" id="KW-0482">Metalloprotease</keyword>
<organism evidence="12 13">
    <name type="scientific">Arcticibacter tournemirensis</name>
    <dbReference type="NCBI Taxonomy" id="699437"/>
    <lineage>
        <taxon>Bacteria</taxon>
        <taxon>Pseudomonadati</taxon>
        <taxon>Bacteroidota</taxon>
        <taxon>Sphingobacteriia</taxon>
        <taxon>Sphingobacteriales</taxon>
        <taxon>Sphingobacteriaceae</taxon>
        <taxon>Arcticibacter</taxon>
    </lineage>
</organism>
<sequence>MKKARKLLLFASLLFAVSNILAQPLQQDAKLVKGKLKNGFTYYIYPNNNPTNQSVLRLFVNAGSLQENEDQQGLAHFVEHMAFNGTKHYSKNEVIQFLESKGVKFGADLNAHTSFDETVYKISINTEDNRNLKKAIDILADMAFNVTFDSLEIEKERGVVVEEWRSKQGASNRLREQYMPVLFKGSRYAERMPIGKLDVLRNFKRETISEFYNKWYRPDLMAIAVVTNADRKIVEKYIRKEFGKIKVKDNSPRIYYSLPAHKDTLFSILTDKEATSVELSIFTKTEAFGSTATEQDFQLYLQRMFLNNLSKSRFNRISQLQNDFKDGSMSISTLVLKNGMIGSGVSLHNDQIRDGISSFLTEAERIHRYGFTAEEIERLKKEYLLQLKRAVEMENKTQSETYADEVKSDFYNGNTILTRQERYRLAQKLMPKIDSVVLLRYMQSFRKDGNTVVLLTAPEKEAANLPDEAMLRKMMASVSKEPIRPWEDHVKIPEKLLVTEPEGGKVIAEKLIKDVGVTEWKLSNGTTVYLKPTTERKDFLMLSGFREGGIYAIDSSMYIPALFSKSVIGQSGVGEFSRRALSQYLTGNTASATLVLSGAREGVGASTDWKDVKTMFQLMYLKWTSPKVDSLAFEQVRRKGIEDTENSKLSPSYEYTKAIGQLLKGDEDYMSGVTSERIRKELRKEDILPAFNSRFGSAKGFQFIIVGDFKKEDIREYVEKYIGGLPAGTFREKYVYKGPTGGTKPKDILIYSGKAPKSTVNLFYQNNDIKFDEINLLRQEVLQEVLKVKLRMNLREENSGVYGVGVSVSSTNKPNKLIRSRIMFTCAPESTDFLIKQAQSEVKKVAADPAYFVTELERIKVQLLDEYKKQSEKNSFWSSNLRNHFYYGFKNWDYFTGYEKMLSSITPQMISELAKKYLVETPCIKAVLMPENLKKTS</sequence>
<evidence type="ECO:0000256" key="3">
    <source>
        <dbReference type="ARBA" id="ARBA00022670"/>
    </source>
</evidence>
<proteinExistence type="inferred from homology"/>
<evidence type="ECO:0000313" key="13">
    <source>
        <dbReference type="Proteomes" id="UP000290848"/>
    </source>
</evidence>
<feature type="chain" id="PRO_5020682620" evidence="9">
    <location>
        <begin position="23"/>
        <end position="937"/>
    </location>
</feature>
<comment type="similarity">
    <text evidence="2 8">Belongs to the peptidase M16 family.</text>
</comment>
<keyword evidence="6" id="KW-0862">Zinc</keyword>
<reference evidence="12 13" key="1">
    <citation type="submission" date="2018-12" db="EMBL/GenBank/DDBJ databases">
        <title>The Draft Genome Sequence of the Soil Bacterium Pedobacter tournemirensis R1.</title>
        <authorList>
            <person name="He J."/>
        </authorList>
    </citation>
    <scope>NUCLEOTIDE SEQUENCE [LARGE SCALE GENOMIC DNA]</scope>
    <source>
        <strain evidence="12 13">R1</strain>
    </source>
</reference>
<dbReference type="PROSITE" id="PS00143">
    <property type="entry name" value="INSULINASE"/>
    <property type="match status" value="1"/>
</dbReference>
<dbReference type="Pfam" id="PF05193">
    <property type="entry name" value="Peptidase_M16_C"/>
    <property type="match status" value="2"/>
</dbReference>